<reference evidence="2" key="1">
    <citation type="submission" date="2020-04" db="EMBL/GenBank/DDBJ databases">
        <title>Hybrid Assembly of Korean Phytophthora infestans isolates.</title>
        <authorList>
            <person name="Prokchorchik M."/>
            <person name="Lee Y."/>
            <person name="Seo J."/>
            <person name="Cho J.-H."/>
            <person name="Park Y.-E."/>
            <person name="Jang D.-C."/>
            <person name="Im J.-S."/>
            <person name="Choi J.-G."/>
            <person name="Park H.-J."/>
            <person name="Lee G.-B."/>
            <person name="Lee Y.-G."/>
            <person name="Hong S.-Y."/>
            <person name="Cho K."/>
            <person name="Sohn K.H."/>
        </authorList>
    </citation>
    <scope>NUCLEOTIDE SEQUENCE</scope>
    <source>
        <strain evidence="2">KR_1_A1</strain>
    </source>
</reference>
<evidence type="ECO:0000313" key="2">
    <source>
        <dbReference type="EMBL" id="KAF4038788.1"/>
    </source>
</evidence>
<comment type="caution">
    <text evidence="2">The sequence shown here is derived from an EMBL/GenBank/DDBJ whole genome shotgun (WGS) entry which is preliminary data.</text>
</comment>
<evidence type="ECO:0000256" key="1">
    <source>
        <dbReference type="SAM" id="MobiDB-lite"/>
    </source>
</evidence>
<keyword evidence="3" id="KW-1185">Reference proteome</keyword>
<accession>A0A833SUJ5</accession>
<dbReference type="AlphaFoldDB" id="A0A833SUJ5"/>
<gene>
    <name evidence="2" type="ORF">GN244_ATG09124</name>
</gene>
<organism evidence="2 3">
    <name type="scientific">Phytophthora infestans</name>
    <name type="common">Potato late blight agent</name>
    <name type="synonym">Botrytis infestans</name>
    <dbReference type="NCBI Taxonomy" id="4787"/>
    <lineage>
        <taxon>Eukaryota</taxon>
        <taxon>Sar</taxon>
        <taxon>Stramenopiles</taxon>
        <taxon>Oomycota</taxon>
        <taxon>Peronosporomycetes</taxon>
        <taxon>Peronosporales</taxon>
        <taxon>Peronosporaceae</taxon>
        <taxon>Phytophthora</taxon>
    </lineage>
</organism>
<evidence type="ECO:0000313" key="3">
    <source>
        <dbReference type="Proteomes" id="UP000602510"/>
    </source>
</evidence>
<feature type="region of interest" description="Disordered" evidence="1">
    <location>
        <begin position="1"/>
        <end position="25"/>
    </location>
</feature>
<protein>
    <submittedName>
        <fullName evidence="2">Uncharacterized protein</fullName>
    </submittedName>
</protein>
<name>A0A833SUJ5_PHYIN</name>
<proteinExistence type="predicted"/>
<dbReference type="EMBL" id="WSZM01000189">
    <property type="protein sequence ID" value="KAF4038788.1"/>
    <property type="molecule type" value="Genomic_DNA"/>
</dbReference>
<feature type="compositionally biased region" description="Basic and acidic residues" evidence="1">
    <location>
        <begin position="1"/>
        <end position="10"/>
    </location>
</feature>
<dbReference type="Proteomes" id="UP000602510">
    <property type="component" value="Unassembled WGS sequence"/>
</dbReference>
<sequence>MQEGLLEHPRLHQPAKSPQASPPHL</sequence>